<dbReference type="SUPFAM" id="SSF161098">
    <property type="entry name" value="MetI-like"/>
    <property type="match status" value="2"/>
</dbReference>
<feature type="domain" description="ABC transmembrane type-1" evidence="6">
    <location>
        <begin position="367"/>
        <end position="566"/>
    </location>
</feature>
<feature type="transmembrane region" description="Helical" evidence="5">
    <location>
        <begin position="94"/>
        <end position="116"/>
    </location>
</feature>
<feature type="transmembrane region" description="Helical" evidence="5">
    <location>
        <begin position="438"/>
        <end position="458"/>
    </location>
</feature>
<feature type="transmembrane region" description="Helical" evidence="5">
    <location>
        <begin position="269"/>
        <end position="289"/>
    </location>
</feature>
<feature type="transmembrane region" description="Helical" evidence="5">
    <location>
        <begin position="317"/>
        <end position="345"/>
    </location>
</feature>
<evidence type="ECO:0000256" key="2">
    <source>
        <dbReference type="ARBA" id="ARBA00022692"/>
    </source>
</evidence>
<dbReference type="PANTHER" id="PTHR43496:SF1">
    <property type="entry name" value="POLYGALACTURONAN_RHAMNOGALACTURONAN TRANSPORT SYSTEM PERMEASE PROTEIN YTEP"/>
    <property type="match status" value="1"/>
</dbReference>
<keyword evidence="5" id="KW-0813">Transport</keyword>
<evidence type="ECO:0000313" key="8">
    <source>
        <dbReference type="Proteomes" id="UP000197596"/>
    </source>
</evidence>
<dbReference type="Gene3D" id="1.10.3720.10">
    <property type="entry name" value="MetI-like"/>
    <property type="match status" value="2"/>
</dbReference>
<dbReference type="InterPro" id="IPR017664">
    <property type="entry name" value="AminoethylPonate_ABC_perm-1"/>
</dbReference>
<protein>
    <submittedName>
        <fullName evidence="7">Phosphonate ABC transporter permease</fullName>
    </submittedName>
</protein>
<feature type="transmembrane region" description="Helical" evidence="5">
    <location>
        <begin position="162"/>
        <end position="189"/>
    </location>
</feature>
<dbReference type="RefSeq" id="WP_088749820.1">
    <property type="nucleotide sequence ID" value="NZ_NJGU01000001.1"/>
</dbReference>
<feature type="transmembrane region" description="Helical" evidence="5">
    <location>
        <begin position="42"/>
        <end position="60"/>
    </location>
</feature>
<feature type="transmembrane region" description="Helical" evidence="5">
    <location>
        <begin position="545"/>
        <end position="574"/>
    </location>
</feature>
<dbReference type="AlphaFoldDB" id="A0A246WVN0"/>
<dbReference type="EMBL" id="NJGU01000001">
    <property type="protein sequence ID" value="OWY30741.1"/>
    <property type="molecule type" value="Genomic_DNA"/>
</dbReference>
<feature type="transmembrane region" description="Helical" evidence="5">
    <location>
        <begin position="506"/>
        <end position="525"/>
    </location>
</feature>
<accession>A0A246WVN0</accession>
<name>A0A246WVN0_9BURK</name>
<dbReference type="GO" id="GO:0055085">
    <property type="term" value="P:transmembrane transport"/>
    <property type="evidence" value="ECO:0007669"/>
    <property type="project" value="InterPro"/>
</dbReference>
<dbReference type="InterPro" id="IPR000515">
    <property type="entry name" value="MetI-like"/>
</dbReference>
<keyword evidence="4 5" id="KW-0472">Membrane</keyword>
<evidence type="ECO:0000256" key="4">
    <source>
        <dbReference type="ARBA" id="ARBA00023136"/>
    </source>
</evidence>
<dbReference type="CDD" id="cd06261">
    <property type="entry name" value="TM_PBP2"/>
    <property type="match status" value="2"/>
</dbReference>
<comment type="caution">
    <text evidence="7">The sequence shown here is derived from an EMBL/GenBank/DDBJ whole genome shotgun (WGS) entry which is preliminary data.</text>
</comment>
<keyword evidence="3 5" id="KW-1133">Transmembrane helix</keyword>
<dbReference type="NCBIfam" id="TIGR03262">
    <property type="entry name" value="PhnU2"/>
    <property type="match status" value="1"/>
</dbReference>
<comment type="similarity">
    <text evidence="5">Belongs to the binding-protein-dependent transport system permease family.</text>
</comment>
<reference evidence="7 8" key="1">
    <citation type="submission" date="2017-06" db="EMBL/GenBank/DDBJ databases">
        <title>Herbaspirillum phytohormonus sp. nov., isolated from the root nodule of Robinia pseudoacacia in lead-zinc mine.</title>
        <authorList>
            <person name="Fan M."/>
            <person name="Lin Y."/>
        </authorList>
    </citation>
    <scope>NUCLEOTIDE SEQUENCE [LARGE SCALE GENOMIC DNA]</scope>
    <source>
        <strain evidence="7 8">HZ10</strain>
    </source>
</reference>
<dbReference type="Pfam" id="PF00528">
    <property type="entry name" value="BPD_transp_1"/>
    <property type="match status" value="2"/>
</dbReference>
<organism evidence="7 8">
    <name type="scientific">Herbaspirillum robiniae</name>
    <dbReference type="NCBI Taxonomy" id="2014887"/>
    <lineage>
        <taxon>Bacteria</taxon>
        <taxon>Pseudomonadati</taxon>
        <taxon>Pseudomonadota</taxon>
        <taxon>Betaproteobacteria</taxon>
        <taxon>Burkholderiales</taxon>
        <taxon>Oxalobacteraceae</taxon>
        <taxon>Herbaspirillum</taxon>
    </lineage>
</organism>
<feature type="transmembrane region" description="Helical" evidence="5">
    <location>
        <begin position="210"/>
        <end position="235"/>
    </location>
</feature>
<feature type="transmembrane region" description="Helical" evidence="5">
    <location>
        <begin position="365"/>
        <end position="391"/>
    </location>
</feature>
<evidence type="ECO:0000313" key="7">
    <source>
        <dbReference type="EMBL" id="OWY30741.1"/>
    </source>
</evidence>
<keyword evidence="2 5" id="KW-0812">Transmembrane</keyword>
<dbReference type="GO" id="GO:0005886">
    <property type="term" value="C:plasma membrane"/>
    <property type="evidence" value="ECO:0007669"/>
    <property type="project" value="UniProtKB-SubCell"/>
</dbReference>
<evidence type="ECO:0000256" key="3">
    <source>
        <dbReference type="ARBA" id="ARBA00022989"/>
    </source>
</evidence>
<dbReference type="Proteomes" id="UP000197596">
    <property type="component" value="Unassembled WGS sequence"/>
</dbReference>
<dbReference type="PROSITE" id="PS50928">
    <property type="entry name" value="ABC_TM1"/>
    <property type="match status" value="2"/>
</dbReference>
<comment type="subcellular location">
    <subcellularLocation>
        <location evidence="1 5">Cell membrane</location>
        <topology evidence="1 5">Multi-pass membrane protein</topology>
    </subcellularLocation>
</comment>
<proteinExistence type="inferred from homology"/>
<evidence type="ECO:0000259" key="6">
    <source>
        <dbReference type="PROSITE" id="PS50928"/>
    </source>
</evidence>
<dbReference type="InterPro" id="IPR035906">
    <property type="entry name" value="MetI-like_sf"/>
</dbReference>
<feature type="transmembrane region" description="Helical" evidence="5">
    <location>
        <begin position="128"/>
        <end position="150"/>
    </location>
</feature>
<evidence type="ECO:0000256" key="5">
    <source>
        <dbReference type="RuleBase" id="RU363032"/>
    </source>
</evidence>
<sequence length="586" mass="63071">MNSSVSTTAIPGLGTDVPLVDARQAAPRMFDGSQLLTSGLKWLLLALLLVGMGCPLLFILDQAVLTPDGAWAGSAPFVRLFSNINFLPMLGRSLWVSFVTAAVTVPLAYAFAYALQRTCVPLKGMWRGIGLLPLLAPSLLPGIALIYLFGNQGLFKELMNGGIYGFWGILLGEVFYTFPHALMILLSALSQADGRLYDAASAMGASRWRTFASVTLPATRYGIFGAFCLVFTLTITDFGVPKIAGGAYSVLAVEAYKAVVGQQQFGRGALIGLLLLVPAVLTFAVDAWLQRRQRAQMSSRSEAYVPRPDWKRDGFNLLAVALISASILIMIAVAMGASLVKLWPYNLALTLQHYDFDNMDGGGWLAYWNSLKLACGTSVAGTIVIFTGAWLMEKTRGPARLGAVLSPLLRFLCFLPMAVPGLVLGLGSLLFFNHPANPFNFLYGTMALLVVCSVVHFYTTAHLTAVTALKQLDPEFEAASLSLKVPVLKTFLRVTVPLCLPSLLEIFRYLFVSSMTTVSAVIFLYRPDTVLASVAVLNMDDAGDVGPAAAMSTLILLTSAAASLLMHFAGSGLVTRTQAWRRGRGH</sequence>
<evidence type="ECO:0000256" key="1">
    <source>
        <dbReference type="ARBA" id="ARBA00004651"/>
    </source>
</evidence>
<dbReference type="PANTHER" id="PTHR43496">
    <property type="entry name" value="PROTEIN LPLB"/>
    <property type="match status" value="1"/>
</dbReference>
<feature type="domain" description="ABC transmembrane type-1" evidence="6">
    <location>
        <begin position="90"/>
        <end position="286"/>
    </location>
</feature>
<feature type="transmembrane region" description="Helical" evidence="5">
    <location>
        <begin position="411"/>
        <end position="432"/>
    </location>
</feature>
<gene>
    <name evidence="7" type="ORF">CEJ42_01285</name>
</gene>